<dbReference type="Proteomes" id="UP000647424">
    <property type="component" value="Unassembled WGS sequence"/>
</dbReference>
<dbReference type="SUPFAM" id="SSF53383">
    <property type="entry name" value="PLP-dependent transferases"/>
    <property type="match status" value="1"/>
</dbReference>
<evidence type="ECO:0000313" key="8">
    <source>
        <dbReference type="Proteomes" id="UP000647424"/>
    </source>
</evidence>
<evidence type="ECO:0000256" key="1">
    <source>
        <dbReference type="ARBA" id="ARBA00001933"/>
    </source>
</evidence>
<dbReference type="PANTHER" id="PTHR43094:SF1">
    <property type="entry name" value="AMINOTRANSFERASE CLASS-III"/>
    <property type="match status" value="1"/>
</dbReference>
<evidence type="ECO:0000313" key="7">
    <source>
        <dbReference type="EMBL" id="MBD8049878.1"/>
    </source>
</evidence>
<keyword evidence="4" id="KW-0808">Transferase</keyword>
<dbReference type="InterPro" id="IPR015422">
    <property type="entry name" value="PyrdxlP-dep_Trfase_small"/>
</dbReference>
<dbReference type="GO" id="GO:0030170">
    <property type="term" value="F:pyridoxal phosphate binding"/>
    <property type="evidence" value="ECO:0007669"/>
    <property type="project" value="InterPro"/>
</dbReference>
<dbReference type="GO" id="GO:0005829">
    <property type="term" value="C:cytosol"/>
    <property type="evidence" value="ECO:0007669"/>
    <property type="project" value="TreeGrafter"/>
</dbReference>
<dbReference type="InterPro" id="IPR015421">
    <property type="entry name" value="PyrdxlP-dep_Trfase_major"/>
</dbReference>
<keyword evidence="3 7" id="KW-0032">Aminotransferase</keyword>
<evidence type="ECO:0000256" key="3">
    <source>
        <dbReference type="ARBA" id="ARBA00022576"/>
    </source>
</evidence>
<dbReference type="Gene3D" id="3.90.1150.10">
    <property type="entry name" value="Aspartate Aminotransferase, domain 1"/>
    <property type="match status" value="1"/>
</dbReference>
<gene>
    <name evidence="7" type="ORF">IC609_04940</name>
</gene>
<dbReference type="InterPro" id="IPR015424">
    <property type="entry name" value="PyrdxlP-dep_Trfase"/>
</dbReference>
<dbReference type="InterPro" id="IPR005814">
    <property type="entry name" value="Aminotrans_3"/>
</dbReference>
<dbReference type="Gene3D" id="3.40.640.10">
    <property type="entry name" value="Type I PLP-dependent aspartate aminotransferase-like (Major domain)"/>
    <property type="match status" value="1"/>
</dbReference>
<dbReference type="AlphaFoldDB" id="A0A927FFU7"/>
<evidence type="ECO:0000256" key="4">
    <source>
        <dbReference type="ARBA" id="ARBA00022679"/>
    </source>
</evidence>
<dbReference type="InterPro" id="IPR049704">
    <property type="entry name" value="Aminotrans_3_PPA_site"/>
</dbReference>
<dbReference type="PANTHER" id="PTHR43094">
    <property type="entry name" value="AMINOTRANSFERASE"/>
    <property type="match status" value="1"/>
</dbReference>
<comment type="cofactor">
    <cofactor evidence="1">
        <name>pyridoxal 5'-phosphate</name>
        <dbReference type="ChEBI" id="CHEBI:597326"/>
    </cofactor>
</comment>
<comment type="caution">
    <text evidence="7">The sequence shown here is derived from an EMBL/GenBank/DDBJ whole genome shotgun (WGS) entry which is preliminary data.</text>
</comment>
<protein>
    <submittedName>
        <fullName evidence="7">Aminotransferase class III-fold pyridoxal phosphate-dependent enzyme</fullName>
    </submittedName>
</protein>
<dbReference type="RefSeq" id="WP_191818319.1">
    <property type="nucleotide sequence ID" value="NZ_JACYFT010000001.1"/>
</dbReference>
<dbReference type="Pfam" id="PF00202">
    <property type="entry name" value="Aminotran_3"/>
    <property type="match status" value="1"/>
</dbReference>
<name>A0A927FFU7_9BURK</name>
<reference evidence="7" key="1">
    <citation type="submission" date="2020-09" db="EMBL/GenBank/DDBJ databases">
        <title>Genome seq and assembly of Limnohabitants sp.</title>
        <authorList>
            <person name="Chhetri G."/>
        </authorList>
    </citation>
    <scope>NUCLEOTIDE SEQUENCE</scope>
    <source>
        <strain evidence="7">JUR4</strain>
    </source>
</reference>
<organism evidence="7 8">
    <name type="scientific">Limnohabitans radicicola</name>
    <dbReference type="NCBI Taxonomy" id="2771427"/>
    <lineage>
        <taxon>Bacteria</taxon>
        <taxon>Pseudomonadati</taxon>
        <taxon>Pseudomonadota</taxon>
        <taxon>Betaproteobacteria</taxon>
        <taxon>Burkholderiales</taxon>
        <taxon>Comamonadaceae</taxon>
        <taxon>Limnohabitans</taxon>
    </lineage>
</organism>
<accession>A0A927FFU7</accession>
<proteinExistence type="inferred from homology"/>
<keyword evidence="5 6" id="KW-0663">Pyridoxal phosphate</keyword>
<dbReference type="GO" id="GO:0008483">
    <property type="term" value="F:transaminase activity"/>
    <property type="evidence" value="ECO:0007669"/>
    <property type="project" value="UniProtKB-KW"/>
</dbReference>
<dbReference type="PROSITE" id="PS00600">
    <property type="entry name" value="AA_TRANSFER_CLASS_3"/>
    <property type="match status" value="1"/>
</dbReference>
<evidence type="ECO:0000256" key="5">
    <source>
        <dbReference type="ARBA" id="ARBA00022898"/>
    </source>
</evidence>
<comment type="similarity">
    <text evidence="2 6">Belongs to the class-III pyridoxal-phosphate-dependent aminotransferase family.</text>
</comment>
<sequence length="444" mass="48463">MADHNFNMDNQWLPFTPNRSFRKDPRVFVGAEGMHFTTHDGKQVIDGISSLWCVGAGHNRKPINEAIKNQLDTLDYATAFQASNDKAFQAAEMIAAMAPGDLNKVLFCNSGSEAADTSLKVALAYHRARGEGHRNVFIGREKGYHGVNFGGMSVGGLPANRKVYGAQLLPRVDHMRFIHDPVNHAYIHHEEPVWAEDPLVELETRILALHDPSNVAAIIVEPIAGSAGWYIPPQGYVKRLREICDKHGILLIFDEVITGFGRLGVNFGADFYGVVPDMLNFAKAVTNGVIPLGGVICRDFIYDAMMNANAPDHAIEFFHGYTYSGHPVACAAAIATLKLMKEENLFARAGQQGRVLGDAMHSALKGLPNVIGIRTLGLAGAVELAPVAGLPGKRAYDVMLDCFHKGVWVRAAGDNLVICPPYIVENSHIDQIVQTLADSIRRHA</sequence>
<evidence type="ECO:0000256" key="6">
    <source>
        <dbReference type="RuleBase" id="RU003560"/>
    </source>
</evidence>
<evidence type="ECO:0000256" key="2">
    <source>
        <dbReference type="ARBA" id="ARBA00008954"/>
    </source>
</evidence>
<dbReference type="EMBL" id="JACYFT010000001">
    <property type="protein sequence ID" value="MBD8049878.1"/>
    <property type="molecule type" value="Genomic_DNA"/>
</dbReference>
<dbReference type="PIRSF" id="PIRSF000521">
    <property type="entry name" value="Transaminase_4ab_Lys_Orn"/>
    <property type="match status" value="1"/>
</dbReference>
<dbReference type="CDD" id="cd00610">
    <property type="entry name" value="OAT_like"/>
    <property type="match status" value="1"/>
</dbReference>
<dbReference type="FunFam" id="3.40.640.10:FF:000014">
    <property type="entry name" value="Adenosylmethionine-8-amino-7-oxononanoate aminotransferase, probable"/>
    <property type="match status" value="1"/>
</dbReference>
<keyword evidence="8" id="KW-1185">Reference proteome</keyword>